<feature type="region of interest" description="Disordered" evidence="1">
    <location>
        <begin position="1"/>
        <end position="31"/>
    </location>
</feature>
<protein>
    <submittedName>
        <fullName evidence="2">Uncharacterized protein</fullName>
    </submittedName>
</protein>
<sequence length="80" mass="9115">MARGNGVTGLDYESNANRSKKQKGNLSNSKTRIIRVNPKKSMLAHRVANIRRTIRCNRAAKSGVLKWMIIRRRRLIGNVI</sequence>
<reference evidence="2 3" key="1">
    <citation type="submission" date="2019-02" db="EMBL/GenBank/DDBJ databases">
        <title>Deep-cultivation of Planctomycetes and their phenomic and genomic characterization uncovers novel biology.</title>
        <authorList>
            <person name="Wiegand S."/>
            <person name="Jogler M."/>
            <person name="Boedeker C."/>
            <person name="Pinto D."/>
            <person name="Vollmers J."/>
            <person name="Rivas-Marin E."/>
            <person name="Kohn T."/>
            <person name="Peeters S.H."/>
            <person name="Heuer A."/>
            <person name="Rast P."/>
            <person name="Oberbeckmann S."/>
            <person name="Bunk B."/>
            <person name="Jeske O."/>
            <person name="Meyerdierks A."/>
            <person name="Storesund J.E."/>
            <person name="Kallscheuer N."/>
            <person name="Luecker S."/>
            <person name="Lage O.M."/>
            <person name="Pohl T."/>
            <person name="Merkel B.J."/>
            <person name="Hornburger P."/>
            <person name="Mueller R.-W."/>
            <person name="Bruemmer F."/>
            <person name="Labrenz M."/>
            <person name="Spormann A.M."/>
            <person name="Op den Camp H."/>
            <person name="Overmann J."/>
            <person name="Amann R."/>
            <person name="Jetten M.S.M."/>
            <person name="Mascher T."/>
            <person name="Medema M.H."/>
            <person name="Devos D.P."/>
            <person name="Kaster A.-K."/>
            <person name="Ovreas L."/>
            <person name="Rohde M."/>
            <person name="Galperin M.Y."/>
            <person name="Jogler C."/>
        </authorList>
    </citation>
    <scope>NUCLEOTIDE SEQUENCE [LARGE SCALE GENOMIC DNA]</scope>
    <source>
        <strain evidence="2 3">Q31a</strain>
    </source>
</reference>
<keyword evidence="3" id="KW-1185">Reference proteome</keyword>
<dbReference type="KEGG" id="ahel:Q31a_11890"/>
<dbReference type="Proteomes" id="UP000318017">
    <property type="component" value="Chromosome"/>
</dbReference>
<accession>A0A518G2R2</accession>
<dbReference type="EMBL" id="CP036298">
    <property type="protein sequence ID" value="QDV22896.1"/>
    <property type="molecule type" value="Genomic_DNA"/>
</dbReference>
<gene>
    <name evidence="2" type="ORF">Q31a_11890</name>
</gene>
<evidence type="ECO:0000313" key="2">
    <source>
        <dbReference type="EMBL" id="QDV22896.1"/>
    </source>
</evidence>
<dbReference type="AlphaFoldDB" id="A0A518G2R2"/>
<organism evidence="2 3">
    <name type="scientific">Aureliella helgolandensis</name>
    <dbReference type="NCBI Taxonomy" id="2527968"/>
    <lineage>
        <taxon>Bacteria</taxon>
        <taxon>Pseudomonadati</taxon>
        <taxon>Planctomycetota</taxon>
        <taxon>Planctomycetia</taxon>
        <taxon>Pirellulales</taxon>
        <taxon>Pirellulaceae</taxon>
        <taxon>Aureliella</taxon>
    </lineage>
</organism>
<proteinExistence type="predicted"/>
<evidence type="ECO:0000313" key="3">
    <source>
        <dbReference type="Proteomes" id="UP000318017"/>
    </source>
</evidence>
<evidence type="ECO:0000256" key="1">
    <source>
        <dbReference type="SAM" id="MobiDB-lite"/>
    </source>
</evidence>
<name>A0A518G2R2_9BACT</name>